<feature type="transmembrane region" description="Helical" evidence="10">
    <location>
        <begin position="6"/>
        <end position="27"/>
    </location>
</feature>
<evidence type="ECO:0000256" key="2">
    <source>
        <dbReference type="ARBA" id="ARBA00004370"/>
    </source>
</evidence>
<comment type="cofactor">
    <cofactor evidence="1">
        <name>heme</name>
        <dbReference type="ChEBI" id="CHEBI:30413"/>
    </cofactor>
</comment>
<name>A0ABP8QE28_9ACTN</name>
<comment type="similarity">
    <text evidence="3">Belongs to the cytochrome b560 family.</text>
</comment>
<evidence type="ECO:0000313" key="11">
    <source>
        <dbReference type="EMBL" id="GAA4501488.1"/>
    </source>
</evidence>
<dbReference type="SUPFAM" id="SSF81343">
    <property type="entry name" value="Fumarate reductase respiratory complex transmembrane subunits"/>
    <property type="match status" value="1"/>
</dbReference>
<evidence type="ECO:0000256" key="7">
    <source>
        <dbReference type="ARBA" id="ARBA00022989"/>
    </source>
</evidence>
<keyword evidence="12" id="KW-1185">Reference proteome</keyword>
<dbReference type="PANTHER" id="PTHR41910">
    <property type="entry name" value="SUCCINATE DEHYDROGENASE 2 MEMBRANE SUBUNIT SDHC"/>
    <property type="match status" value="1"/>
</dbReference>
<evidence type="ECO:0000256" key="1">
    <source>
        <dbReference type="ARBA" id="ARBA00001971"/>
    </source>
</evidence>
<dbReference type="EMBL" id="BAABHF010000026">
    <property type="protein sequence ID" value="GAA4501488.1"/>
    <property type="molecule type" value="Genomic_DNA"/>
</dbReference>
<dbReference type="RefSeq" id="WP_345468266.1">
    <property type="nucleotide sequence ID" value="NZ_BAABHF010000026.1"/>
</dbReference>
<dbReference type="NCBIfam" id="TIGR02970">
    <property type="entry name" value="succ_dehyd_cytB"/>
    <property type="match status" value="1"/>
</dbReference>
<evidence type="ECO:0000256" key="8">
    <source>
        <dbReference type="ARBA" id="ARBA00023004"/>
    </source>
</evidence>
<evidence type="ECO:0000313" key="12">
    <source>
        <dbReference type="Proteomes" id="UP001500503"/>
    </source>
</evidence>
<accession>A0ABP8QE28</accession>
<organism evidence="11 12">
    <name type="scientific">Actinoallomurus oryzae</name>
    <dbReference type="NCBI Taxonomy" id="502180"/>
    <lineage>
        <taxon>Bacteria</taxon>
        <taxon>Bacillati</taxon>
        <taxon>Actinomycetota</taxon>
        <taxon>Actinomycetes</taxon>
        <taxon>Streptosporangiales</taxon>
        <taxon>Thermomonosporaceae</taxon>
        <taxon>Actinoallomurus</taxon>
    </lineage>
</organism>
<dbReference type="InterPro" id="IPR000701">
    <property type="entry name" value="SuccDH_FuR_B_TM-su"/>
</dbReference>
<reference evidence="12" key="1">
    <citation type="journal article" date="2019" name="Int. J. Syst. Evol. Microbiol.">
        <title>The Global Catalogue of Microorganisms (GCM) 10K type strain sequencing project: providing services to taxonomists for standard genome sequencing and annotation.</title>
        <authorList>
            <consortium name="The Broad Institute Genomics Platform"/>
            <consortium name="The Broad Institute Genome Sequencing Center for Infectious Disease"/>
            <person name="Wu L."/>
            <person name="Ma J."/>
        </authorList>
    </citation>
    <scope>NUCLEOTIDE SEQUENCE [LARGE SCALE GENOMIC DNA]</scope>
    <source>
        <strain evidence="12">JCM 17933</strain>
    </source>
</reference>
<keyword evidence="5 10" id="KW-0812">Transmembrane</keyword>
<dbReference type="Proteomes" id="UP001500503">
    <property type="component" value="Unassembled WGS sequence"/>
</dbReference>
<comment type="caution">
    <text evidence="11">The sequence shown here is derived from an EMBL/GenBank/DDBJ whole genome shotgun (WGS) entry which is preliminary data.</text>
</comment>
<dbReference type="Pfam" id="PF01127">
    <property type="entry name" value="Sdh_cyt"/>
    <property type="match status" value="1"/>
</dbReference>
<keyword evidence="4" id="KW-0349">Heme</keyword>
<keyword evidence="8" id="KW-0408">Iron</keyword>
<protein>
    <recommendedName>
        <fullName evidence="13">Succinate dehydrogenase subunit C</fullName>
    </recommendedName>
</protein>
<evidence type="ECO:0000256" key="3">
    <source>
        <dbReference type="ARBA" id="ARBA00007244"/>
    </source>
</evidence>
<keyword evidence="9 10" id="KW-0472">Membrane</keyword>
<sequence>MTCAQGVFLAGLALILLAVGAFGAVMLRAAARSDGGAYPTRSLFWRLVRSPAERTEYHRWAFYLHRLTGVLVFGFLALHLSDVALYSFGPSAYANVHRLYGTAVLRVFECGLLFAILFHTLNGLRLILVDLADLGVLGARRLLEAVALLTAVLGIAGSTIILGPVIS</sequence>
<proteinExistence type="inferred from homology"/>
<evidence type="ECO:0000256" key="4">
    <source>
        <dbReference type="ARBA" id="ARBA00022617"/>
    </source>
</evidence>
<evidence type="ECO:0000256" key="5">
    <source>
        <dbReference type="ARBA" id="ARBA00022692"/>
    </source>
</evidence>
<keyword evidence="7 10" id="KW-1133">Transmembrane helix</keyword>
<dbReference type="InterPro" id="IPR039023">
    <property type="entry name" value="SdhC_prok"/>
</dbReference>
<evidence type="ECO:0000256" key="10">
    <source>
        <dbReference type="SAM" id="Phobius"/>
    </source>
</evidence>
<evidence type="ECO:0000256" key="6">
    <source>
        <dbReference type="ARBA" id="ARBA00022723"/>
    </source>
</evidence>
<comment type="subcellular location">
    <subcellularLocation>
        <location evidence="2">Membrane</location>
    </subcellularLocation>
</comment>
<feature type="transmembrane region" description="Helical" evidence="10">
    <location>
        <begin position="142"/>
        <end position="166"/>
    </location>
</feature>
<keyword evidence="6" id="KW-0479">Metal-binding</keyword>
<feature type="transmembrane region" description="Helical" evidence="10">
    <location>
        <begin position="100"/>
        <end position="121"/>
    </location>
</feature>
<dbReference type="Gene3D" id="1.20.1300.10">
    <property type="entry name" value="Fumarate reductase/succinate dehydrogenase, transmembrane subunit"/>
    <property type="match status" value="1"/>
</dbReference>
<dbReference type="InterPro" id="IPR034804">
    <property type="entry name" value="SQR/QFR_C/D"/>
</dbReference>
<evidence type="ECO:0000256" key="9">
    <source>
        <dbReference type="ARBA" id="ARBA00023136"/>
    </source>
</evidence>
<dbReference type="InterPro" id="IPR014314">
    <property type="entry name" value="Succ_DH_cytb556"/>
</dbReference>
<dbReference type="PANTHER" id="PTHR41910:SF1">
    <property type="entry name" value="SUCCINATE DEHYDROGENASE HYDROPHOBIC MEMBRANE ANCHOR SUBUNIT"/>
    <property type="match status" value="1"/>
</dbReference>
<gene>
    <name evidence="11" type="ORF">GCM10023191_051590</name>
</gene>
<feature type="transmembrane region" description="Helical" evidence="10">
    <location>
        <begin position="60"/>
        <end position="80"/>
    </location>
</feature>
<evidence type="ECO:0008006" key="13">
    <source>
        <dbReference type="Google" id="ProtNLM"/>
    </source>
</evidence>